<dbReference type="PANTHER" id="PTHR34146:SF3">
    <property type="entry name" value="POLYNUCLEOTIDYL TRANSFERASE, RIBONUCLEASE H-LIKE SUPERFAMILY PROTEIN"/>
    <property type="match status" value="1"/>
</dbReference>
<dbReference type="EMBL" id="JADBGQ010000006">
    <property type="protein sequence ID" value="KAG5393256.1"/>
    <property type="molecule type" value="Genomic_DNA"/>
</dbReference>
<organism evidence="3 4">
    <name type="scientific">Brassica rapa subsp. trilocularis</name>
    <dbReference type="NCBI Taxonomy" id="1813537"/>
    <lineage>
        <taxon>Eukaryota</taxon>
        <taxon>Viridiplantae</taxon>
        <taxon>Streptophyta</taxon>
        <taxon>Embryophyta</taxon>
        <taxon>Tracheophyta</taxon>
        <taxon>Spermatophyta</taxon>
        <taxon>Magnoliopsida</taxon>
        <taxon>eudicotyledons</taxon>
        <taxon>Gunneridae</taxon>
        <taxon>Pentapetalae</taxon>
        <taxon>rosids</taxon>
        <taxon>malvids</taxon>
        <taxon>Brassicales</taxon>
        <taxon>Brassicaceae</taxon>
        <taxon>Brassiceae</taxon>
        <taxon>Brassica</taxon>
    </lineage>
</organism>
<keyword evidence="4" id="KW-1185">Reference proteome</keyword>
<evidence type="ECO:0000259" key="2">
    <source>
        <dbReference type="Pfam" id="PF13966"/>
    </source>
</evidence>
<dbReference type="Pfam" id="PF13966">
    <property type="entry name" value="zf-RVT"/>
    <property type="match status" value="1"/>
</dbReference>
<evidence type="ECO:0000313" key="4">
    <source>
        <dbReference type="Proteomes" id="UP000823674"/>
    </source>
</evidence>
<dbReference type="PANTHER" id="PTHR34146">
    <property type="entry name" value="POLYNUCLEOTIDYL TRANSFERASE, RIBONUCLEASE H-LIKE SUPERFAMILY PROTEIN-RELATED"/>
    <property type="match status" value="1"/>
</dbReference>
<feature type="domain" description="RNase H type-1" evidence="1">
    <location>
        <begin position="163"/>
        <end position="270"/>
    </location>
</feature>
<accession>A0ABQ7M369</accession>
<reference evidence="3 4" key="1">
    <citation type="submission" date="2021-03" db="EMBL/GenBank/DDBJ databases">
        <authorList>
            <person name="King G.J."/>
            <person name="Bancroft I."/>
            <person name="Baten A."/>
            <person name="Bloomfield J."/>
            <person name="Borpatragohain P."/>
            <person name="He Z."/>
            <person name="Irish N."/>
            <person name="Irwin J."/>
            <person name="Liu K."/>
            <person name="Mauleon R.P."/>
            <person name="Moore J."/>
            <person name="Morris R."/>
            <person name="Ostergaard L."/>
            <person name="Wang B."/>
            <person name="Wells R."/>
        </authorList>
    </citation>
    <scope>NUCLEOTIDE SEQUENCE [LARGE SCALE GENOMIC DNA]</scope>
    <source>
        <strain evidence="3">R-o-18</strain>
        <tissue evidence="3">Leaf</tissue>
    </source>
</reference>
<protein>
    <recommendedName>
        <fullName evidence="5">Reverse transcriptase zinc-binding domain-containing protein</fullName>
    </recommendedName>
</protein>
<dbReference type="InterPro" id="IPR002156">
    <property type="entry name" value="RNaseH_domain"/>
</dbReference>
<gene>
    <name evidence="3" type="primary">A06g504330.1_BraROA</name>
    <name evidence="3" type="ORF">IGI04_023219</name>
</gene>
<evidence type="ECO:0008006" key="5">
    <source>
        <dbReference type="Google" id="ProtNLM"/>
    </source>
</evidence>
<name>A0ABQ7M369_BRACM</name>
<evidence type="ECO:0000313" key="3">
    <source>
        <dbReference type="EMBL" id="KAG5393256.1"/>
    </source>
</evidence>
<evidence type="ECO:0000259" key="1">
    <source>
        <dbReference type="Pfam" id="PF13456"/>
    </source>
</evidence>
<sequence length="388" mass="45313">MCHLIWQLITGQVAVARNLVRRNMRCDNYCPRCGEIEESVTHAIFKCPPALQVWSLSTTPSCPGTFPVSSVYTNMDYLFWRKNDILEPDQDRDPYPWIIWYIWKARNDKLFRRIDRDPLELVRYAESECQAWFNVNEMIPHVVHDSYNEECQVLSLGNICLLDGSWTALDRFSGCGWAWMDSGEKIQLMETRNYTRCESALHSEVEALRWPMENMLQHSPCQNFGTDCKELIAMIKKPHEWPRFATELEKIETLLICFPDFKITHILRTARTFRRELFFIGCSIPGLGNQTTSSLTPSNIVMGSRNLRRRQTALHSELEELQWAMESMLQHSICQRFGTDSKDLIAMIEQPHGPISQLNWKQFKLFGCVFQTSRSATFQGRKINLQIR</sequence>
<dbReference type="Pfam" id="PF13456">
    <property type="entry name" value="RVT_3"/>
    <property type="match status" value="1"/>
</dbReference>
<dbReference type="CDD" id="cd06222">
    <property type="entry name" value="RNase_H_like"/>
    <property type="match status" value="1"/>
</dbReference>
<feature type="domain" description="Reverse transcriptase zinc-binding" evidence="2">
    <location>
        <begin position="2"/>
        <end position="54"/>
    </location>
</feature>
<dbReference type="InterPro" id="IPR026960">
    <property type="entry name" value="RVT-Znf"/>
</dbReference>
<comment type="caution">
    <text evidence="3">The sequence shown here is derived from an EMBL/GenBank/DDBJ whole genome shotgun (WGS) entry which is preliminary data.</text>
</comment>
<dbReference type="Proteomes" id="UP000823674">
    <property type="component" value="Chromosome A06"/>
</dbReference>
<dbReference type="InterPro" id="IPR044730">
    <property type="entry name" value="RNase_H-like_dom_plant"/>
</dbReference>
<proteinExistence type="predicted"/>